<dbReference type="RefSeq" id="WP_369022846.1">
    <property type="nucleotide sequence ID" value="NZ_JBEHHI010000001.1"/>
</dbReference>
<evidence type="ECO:0000313" key="1">
    <source>
        <dbReference type="EMBL" id="MEX5728183.1"/>
    </source>
</evidence>
<dbReference type="EMBL" id="JBEHHI010000001">
    <property type="protein sequence ID" value="MEX5728183.1"/>
    <property type="molecule type" value="Genomic_DNA"/>
</dbReference>
<evidence type="ECO:0000313" key="2">
    <source>
        <dbReference type="Proteomes" id="UP001560019"/>
    </source>
</evidence>
<protein>
    <submittedName>
        <fullName evidence="1">Uncharacterized protein</fullName>
    </submittedName>
</protein>
<reference evidence="1 2" key="1">
    <citation type="submission" date="2024-06" db="EMBL/GenBank/DDBJ databases">
        <title>Genome of Rhodovulum iodosum, a marine photoferrotroph.</title>
        <authorList>
            <person name="Bianchini G."/>
            <person name="Nikeleit V."/>
            <person name="Kappler A."/>
            <person name="Bryce C."/>
            <person name="Sanchez-Baracaldo P."/>
        </authorList>
    </citation>
    <scope>NUCLEOTIDE SEQUENCE [LARGE SCALE GENOMIC DNA]</scope>
    <source>
        <strain evidence="1 2">UT/N1</strain>
    </source>
</reference>
<comment type="caution">
    <text evidence="1">The sequence shown here is derived from an EMBL/GenBank/DDBJ whole genome shotgun (WGS) entry which is preliminary data.</text>
</comment>
<sequence>MALGTLSSPMRAPRKRKLAQSPAVLIDGAILAAQNARDPGFARDTGRLAAIYHDTVGR</sequence>
<name>A0ABV3XSX4_9RHOB</name>
<accession>A0ABV3XSX4</accession>
<organism evidence="1 2">
    <name type="scientific">Rhodovulum iodosum</name>
    <dbReference type="NCBI Taxonomy" id="68291"/>
    <lineage>
        <taxon>Bacteria</taxon>
        <taxon>Pseudomonadati</taxon>
        <taxon>Pseudomonadota</taxon>
        <taxon>Alphaproteobacteria</taxon>
        <taxon>Rhodobacterales</taxon>
        <taxon>Paracoccaceae</taxon>
        <taxon>Rhodovulum</taxon>
    </lineage>
</organism>
<proteinExistence type="predicted"/>
<keyword evidence="2" id="KW-1185">Reference proteome</keyword>
<gene>
    <name evidence="1" type="ORF">Ga0609869_001536</name>
</gene>
<dbReference type="Proteomes" id="UP001560019">
    <property type="component" value="Unassembled WGS sequence"/>
</dbReference>